<gene>
    <name evidence="2" type="ORF">PMAYCL1PPCAC_01712</name>
</gene>
<name>A0AAN5C699_9BILA</name>
<keyword evidence="3" id="KW-1185">Reference proteome</keyword>
<feature type="non-terminal residue" evidence="2">
    <location>
        <position position="1"/>
    </location>
</feature>
<evidence type="ECO:0000313" key="3">
    <source>
        <dbReference type="Proteomes" id="UP001328107"/>
    </source>
</evidence>
<comment type="caution">
    <text evidence="2">The sequence shown here is derived from an EMBL/GenBank/DDBJ whole genome shotgun (WGS) entry which is preliminary data.</text>
</comment>
<accession>A0AAN5C699</accession>
<feature type="non-terminal residue" evidence="2">
    <location>
        <position position="76"/>
    </location>
</feature>
<dbReference type="Proteomes" id="UP001328107">
    <property type="component" value="Unassembled WGS sequence"/>
</dbReference>
<evidence type="ECO:0000313" key="2">
    <source>
        <dbReference type="EMBL" id="GMR31517.1"/>
    </source>
</evidence>
<dbReference type="AlphaFoldDB" id="A0AAN5C699"/>
<reference evidence="3" key="1">
    <citation type="submission" date="2022-10" db="EMBL/GenBank/DDBJ databases">
        <title>Genome assembly of Pristionchus species.</title>
        <authorList>
            <person name="Yoshida K."/>
            <person name="Sommer R.J."/>
        </authorList>
    </citation>
    <scope>NUCLEOTIDE SEQUENCE [LARGE SCALE GENOMIC DNA]</scope>
    <source>
        <strain evidence="3">RS5460</strain>
    </source>
</reference>
<sequence>LQEEEWRGEGEGRREQEGQERKQGRVPARRDGWQLREYHHPTIDVSWETPPTRRSHLADQPHFLSRVFRINRMYSR</sequence>
<evidence type="ECO:0000256" key="1">
    <source>
        <dbReference type="SAM" id="MobiDB-lite"/>
    </source>
</evidence>
<feature type="region of interest" description="Disordered" evidence="1">
    <location>
        <begin position="1"/>
        <end position="34"/>
    </location>
</feature>
<dbReference type="EMBL" id="BTRK01000001">
    <property type="protein sequence ID" value="GMR31517.1"/>
    <property type="molecule type" value="Genomic_DNA"/>
</dbReference>
<organism evidence="2 3">
    <name type="scientific">Pristionchus mayeri</name>
    <dbReference type="NCBI Taxonomy" id="1317129"/>
    <lineage>
        <taxon>Eukaryota</taxon>
        <taxon>Metazoa</taxon>
        <taxon>Ecdysozoa</taxon>
        <taxon>Nematoda</taxon>
        <taxon>Chromadorea</taxon>
        <taxon>Rhabditida</taxon>
        <taxon>Rhabditina</taxon>
        <taxon>Diplogasteromorpha</taxon>
        <taxon>Diplogasteroidea</taxon>
        <taxon>Neodiplogasteridae</taxon>
        <taxon>Pristionchus</taxon>
    </lineage>
</organism>
<proteinExistence type="predicted"/>
<protein>
    <submittedName>
        <fullName evidence="2">Uncharacterized protein</fullName>
    </submittedName>
</protein>